<dbReference type="InterPro" id="IPR011417">
    <property type="entry name" value="ANTH_dom"/>
</dbReference>
<dbReference type="SUPFAM" id="SSF89009">
    <property type="entry name" value="GAT-like domain"/>
    <property type="match status" value="1"/>
</dbReference>
<gene>
    <name evidence="3" type="ORF">COCSUDRAFT_58860</name>
</gene>
<dbReference type="GO" id="GO:0006900">
    <property type="term" value="P:vesicle budding from membrane"/>
    <property type="evidence" value="ECO:0007669"/>
    <property type="project" value="TreeGrafter"/>
</dbReference>
<dbReference type="Gene3D" id="1.20.58.150">
    <property type="entry name" value="ANTH domain"/>
    <property type="match status" value="1"/>
</dbReference>
<dbReference type="GO" id="GO:0005546">
    <property type="term" value="F:phosphatidylinositol-4,5-bisphosphate binding"/>
    <property type="evidence" value="ECO:0007669"/>
    <property type="project" value="TreeGrafter"/>
</dbReference>
<dbReference type="GO" id="GO:0030136">
    <property type="term" value="C:clathrin-coated vesicle"/>
    <property type="evidence" value="ECO:0007669"/>
    <property type="project" value="InterPro"/>
</dbReference>
<dbReference type="InterPro" id="IPR008942">
    <property type="entry name" value="ENTH_VHS"/>
</dbReference>
<dbReference type="GO" id="GO:0032050">
    <property type="term" value="F:clathrin heavy chain binding"/>
    <property type="evidence" value="ECO:0007669"/>
    <property type="project" value="TreeGrafter"/>
</dbReference>
<evidence type="ECO:0000259" key="2">
    <source>
        <dbReference type="Pfam" id="PF07651"/>
    </source>
</evidence>
<dbReference type="GO" id="GO:0072583">
    <property type="term" value="P:clathrin-dependent endocytosis"/>
    <property type="evidence" value="ECO:0007669"/>
    <property type="project" value="InterPro"/>
</dbReference>
<sequence length="606" mass="63504">MELLKRLRKATDWLTALKALMVIHQLMRDADTSWLEELLKIDMAVLQEGRSSGPATPPRRGSQQRIRILDMDNFIDTTNIEGRFEYSEYVRAYGKYLDEQLEEQEQGGEQSRMRTLGSAELLRQLPVLQRLLGRLVDCRPTGAASLDPVVQGSLFFVLKESFKIYKAISEGLINLADKFFEMDYLSAQKGIEIYKEAIVSSERLQTFHREVEQIESIKRVVQFPKLEPPPADFLVQMENYAREAPRCLDDVQSKKRSPPLRRGSKVTNPRTRADASHDRLSARSADPGMAADPAAKSKPQLDLLNFEDLSIDPASSSPMPAATPSSNGAPGEQPDYFSSLSDAPTFPSASPSPADPFAPSTFSSTTTDGLRSSAASSNGQANIFAPSPAAAGRGPSANPFGPSAGNGGGGGFGGSAFAQPAASDGFGSAASFQQVPSGAAPSFSGASPSSYTPAPTPSGPVEFGGFGNGAGALSPLGPPKALPQNPAPVPGAFNRKEASLHDPFAELTGLKSAPPKASPPLKKKLASGTAPAAPAPAPSASTAQGSALPAQAAAQPPAASAAASGNLGGSFDAFPAVNGDRGPPLPVQTDFKSSFDPEPASNGSLI</sequence>
<name>I0Z6Q3_COCSC</name>
<dbReference type="InterPro" id="IPR014712">
    <property type="entry name" value="ANTH_dom_sf"/>
</dbReference>
<dbReference type="RefSeq" id="XP_005650866.1">
    <property type="nucleotide sequence ID" value="XM_005650809.1"/>
</dbReference>
<dbReference type="Pfam" id="PF07651">
    <property type="entry name" value="ANTH"/>
    <property type="match status" value="1"/>
</dbReference>
<dbReference type="eggNOG" id="KOG0251">
    <property type="taxonomic scope" value="Eukaryota"/>
</dbReference>
<feature type="compositionally biased region" description="Low complexity" evidence="1">
    <location>
        <begin position="341"/>
        <end position="367"/>
    </location>
</feature>
<dbReference type="Gene3D" id="1.25.40.90">
    <property type="match status" value="1"/>
</dbReference>
<feature type="compositionally biased region" description="Basic and acidic residues" evidence="1">
    <location>
        <begin position="271"/>
        <end position="281"/>
    </location>
</feature>
<evidence type="ECO:0000256" key="1">
    <source>
        <dbReference type="SAM" id="MobiDB-lite"/>
    </source>
</evidence>
<dbReference type="KEGG" id="csl:COCSUDRAFT_58860"/>
<feature type="compositionally biased region" description="Low complexity" evidence="1">
    <location>
        <begin position="385"/>
        <end position="403"/>
    </location>
</feature>
<dbReference type="EMBL" id="AGSI01000002">
    <property type="protein sequence ID" value="EIE26322.1"/>
    <property type="molecule type" value="Genomic_DNA"/>
</dbReference>
<feature type="compositionally biased region" description="Gly residues" evidence="1">
    <location>
        <begin position="404"/>
        <end position="414"/>
    </location>
</feature>
<protein>
    <recommendedName>
        <fullName evidence="2">AP180 N-terminal homology (ANTH) domain-containing protein</fullName>
    </recommendedName>
</protein>
<comment type="caution">
    <text evidence="3">The sequence shown here is derived from an EMBL/GenBank/DDBJ whole genome shotgun (WGS) entry which is preliminary data.</text>
</comment>
<dbReference type="GeneID" id="17044332"/>
<dbReference type="Proteomes" id="UP000007264">
    <property type="component" value="Unassembled WGS sequence"/>
</dbReference>
<feature type="compositionally biased region" description="Low complexity" evidence="1">
    <location>
        <begin position="313"/>
        <end position="326"/>
    </location>
</feature>
<dbReference type="OrthoDB" id="44015at2759"/>
<evidence type="ECO:0000313" key="3">
    <source>
        <dbReference type="EMBL" id="EIE26322.1"/>
    </source>
</evidence>
<dbReference type="GO" id="GO:0005905">
    <property type="term" value="C:clathrin-coated pit"/>
    <property type="evidence" value="ECO:0007669"/>
    <property type="project" value="TreeGrafter"/>
</dbReference>
<dbReference type="PANTHER" id="PTHR22951">
    <property type="entry name" value="CLATHRIN ASSEMBLY PROTEIN"/>
    <property type="match status" value="1"/>
</dbReference>
<dbReference type="GO" id="GO:0005545">
    <property type="term" value="F:1-phosphatidylinositol binding"/>
    <property type="evidence" value="ECO:0007669"/>
    <property type="project" value="InterPro"/>
</dbReference>
<evidence type="ECO:0000313" key="4">
    <source>
        <dbReference type="Proteomes" id="UP000007264"/>
    </source>
</evidence>
<feature type="compositionally biased region" description="Low complexity" evidence="1">
    <location>
        <begin position="526"/>
        <end position="565"/>
    </location>
</feature>
<dbReference type="InterPro" id="IPR045192">
    <property type="entry name" value="AP180-like"/>
</dbReference>
<dbReference type="SUPFAM" id="SSF48464">
    <property type="entry name" value="ENTH/VHS domain"/>
    <property type="match status" value="1"/>
</dbReference>
<feature type="compositionally biased region" description="Polar residues" evidence="1">
    <location>
        <begin position="368"/>
        <end position="381"/>
    </location>
</feature>
<reference evidence="3 4" key="1">
    <citation type="journal article" date="2012" name="Genome Biol.">
        <title>The genome of the polar eukaryotic microalga coccomyxa subellipsoidea reveals traits of cold adaptation.</title>
        <authorList>
            <person name="Blanc G."/>
            <person name="Agarkova I."/>
            <person name="Grimwood J."/>
            <person name="Kuo A."/>
            <person name="Brueggeman A."/>
            <person name="Dunigan D."/>
            <person name="Gurnon J."/>
            <person name="Ladunga I."/>
            <person name="Lindquist E."/>
            <person name="Lucas S."/>
            <person name="Pangilinan J."/>
            <person name="Proschold T."/>
            <person name="Salamov A."/>
            <person name="Schmutz J."/>
            <person name="Weeks D."/>
            <person name="Yamada T."/>
            <person name="Claverie J.M."/>
            <person name="Grigoriev I."/>
            <person name="Van Etten J."/>
            <person name="Lomsadze A."/>
            <person name="Borodovsky M."/>
        </authorList>
    </citation>
    <scope>NUCLEOTIDE SEQUENCE [LARGE SCALE GENOMIC DNA]</scope>
    <source>
        <strain evidence="3 4">C-169</strain>
    </source>
</reference>
<feature type="domain" description="AP180 N-terminal homology (ANTH)" evidence="2">
    <location>
        <begin position="3"/>
        <end position="242"/>
    </location>
</feature>
<feature type="compositionally biased region" description="Basic and acidic residues" evidence="1">
    <location>
        <begin position="494"/>
        <end position="504"/>
    </location>
</feature>
<feature type="region of interest" description="Disordered" evidence="1">
    <location>
        <begin position="246"/>
        <end position="298"/>
    </location>
</feature>
<dbReference type="GO" id="GO:0048268">
    <property type="term" value="P:clathrin coat assembly"/>
    <property type="evidence" value="ECO:0007669"/>
    <property type="project" value="InterPro"/>
</dbReference>
<feature type="region of interest" description="Disordered" evidence="1">
    <location>
        <begin position="310"/>
        <end position="606"/>
    </location>
</feature>
<keyword evidence="4" id="KW-1185">Reference proteome</keyword>
<dbReference type="STRING" id="574566.I0Z6Q3"/>
<dbReference type="PANTHER" id="PTHR22951:SF5">
    <property type="entry name" value="PHOSPHATIDYLINOSITOL-BINDING CLATHRIN ASSEMBLY PROTEIN LAP"/>
    <property type="match status" value="1"/>
</dbReference>
<dbReference type="AlphaFoldDB" id="I0Z6Q3"/>
<accession>I0Z6Q3</accession>
<feature type="compositionally biased region" description="Low complexity" evidence="1">
    <location>
        <begin position="415"/>
        <end position="453"/>
    </location>
</feature>
<dbReference type="GO" id="GO:0000149">
    <property type="term" value="F:SNARE binding"/>
    <property type="evidence" value="ECO:0007669"/>
    <property type="project" value="TreeGrafter"/>
</dbReference>
<proteinExistence type="predicted"/>
<feature type="compositionally biased region" description="Pro residues" evidence="1">
    <location>
        <begin position="476"/>
        <end position="489"/>
    </location>
</feature>
<feature type="compositionally biased region" description="Basic residues" evidence="1">
    <location>
        <begin position="254"/>
        <end position="264"/>
    </location>
</feature>
<organism evidence="3 4">
    <name type="scientific">Coccomyxa subellipsoidea (strain C-169)</name>
    <name type="common">Green microalga</name>
    <dbReference type="NCBI Taxonomy" id="574566"/>
    <lineage>
        <taxon>Eukaryota</taxon>
        <taxon>Viridiplantae</taxon>
        <taxon>Chlorophyta</taxon>
        <taxon>core chlorophytes</taxon>
        <taxon>Trebouxiophyceae</taxon>
        <taxon>Trebouxiophyceae incertae sedis</taxon>
        <taxon>Coccomyxaceae</taxon>
        <taxon>Coccomyxa</taxon>
        <taxon>Coccomyxa subellipsoidea</taxon>
    </lineage>
</organism>